<reference evidence="6 7" key="1">
    <citation type="submission" date="2023-10" db="EMBL/GenBank/DDBJ databases">
        <title>Hymenobacter endophyticus sp. nov., an isolate from the leaf tissues of wheat.</title>
        <authorList>
            <person name="Dai Y."/>
        </authorList>
    </citation>
    <scope>NUCLEOTIDE SEQUENCE [LARGE SCALE GENOMIC DNA]</scope>
    <source>
        <strain evidence="6 7">ZK17L-C2</strain>
    </source>
</reference>
<keyword evidence="3 4" id="KW-0408">Iron</keyword>
<evidence type="ECO:0000256" key="3">
    <source>
        <dbReference type="ARBA" id="ARBA00023004"/>
    </source>
</evidence>
<accession>A0ABU3TKR5</accession>
<dbReference type="InterPro" id="IPR036909">
    <property type="entry name" value="Cyt_c-like_dom_sf"/>
</dbReference>
<evidence type="ECO:0000256" key="2">
    <source>
        <dbReference type="ARBA" id="ARBA00022723"/>
    </source>
</evidence>
<proteinExistence type="predicted"/>
<dbReference type="PROSITE" id="PS51007">
    <property type="entry name" value="CYTC"/>
    <property type="match status" value="1"/>
</dbReference>
<keyword evidence="1 4" id="KW-0349">Heme</keyword>
<dbReference type="Gene3D" id="1.10.760.10">
    <property type="entry name" value="Cytochrome c-like domain"/>
    <property type="match status" value="1"/>
</dbReference>
<dbReference type="SUPFAM" id="SSF46626">
    <property type="entry name" value="Cytochrome c"/>
    <property type="match status" value="1"/>
</dbReference>
<evidence type="ECO:0000313" key="6">
    <source>
        <dbReference type="EMBL" id="MDU0371965.1"/>
    </source>
</evidence>
<name>A0ABU3TKR5_9BACT</name>
<keyword evidence="7" id="KW-1185">Reference proteome</keyword>
<dbReference type="RefSeq" id="WP_315999423.1">
    <property type="nucleotide sequence ID" value="NZ_JAWDJT010000012.1"/>
</dbReference>
<evidence type="ECO:0000313" key="7">
    <source>
        <dbReference type="Proteomes" id="UP001250698"/>
    </source>
</evidence>
<sequence>MPKTSIGSIYESEAYKQALQAADSVQDKPLPAASAGLLSGRDVRLSPVLDEAMVAKGQRLYASNCQACHSLGTDKTVGPGWQGITVRRQPEWILNMILHTDAMLTHDATARKLLAEYQVRMPTQTISQDEARQVLEFMRTLK</sequence>
<evidence type="ECO:0000259" key="5">
    <source>
        <dbReference type="PROSITE" id="PS51007"/>
    </source>
</evidence>
<dbReference type="EMBL" id="JAWDJT010000012">
    <property type="protein sequence ID" value="MDU0371965.1"/>
    <property type="molecule type" value="Genomic_DNA"/>
</dbReference>
<keyword evidence="2 4" id="KW-0479">Metal-binding</keyword>
<evidence type="ECO:0000256" key="1">
    <source>
        <dbReference type="ARBA" id="ARBA00022617"/>
    </source>
</evidence>
<protein>
    <submittedName>
        <fullName evidence="6">Cytochrome c</fullName>
    </submittedName>
</protein>
<feature type="domain" description="Cytochrome c" evidence="5">
    <location>
        <begin position="52"/>
        <end position="142"/>
    </location>
</feature>
<comment type="caution">
    <text evidence="6">The sequence shown here is derived from an EMBL/GenBank/DDBJ whole genome shotgun (WGS) entry which is preliminary data.</text>
</comment>
<organism evidence="6 7">
    <name type="scientific">Hymenobacter endophyticus</name>
    <dbReference type="NCBI Taxonomy" id="3076335"/>
    <lineage>
        <taxon>Bacteria</taxon>
        <taxon>Pseudomonadati</taxon>
        <taxon>Bacteroidota</taxon>
        <taxon>Cytophagia</taxon>
        <taxon>Cytophagales</taxon>
        <taxon>Hymenobacteraceae</taxon>
        <taxon>Hymenobacter</taxon>
    </lineage>
</organism>
<dbReference type="Proteomes" id="UP001250698">
    <property type="component" value="Unassembled WGS sequence"/>
</dbReference>
<dbReference type="Pfam" id="PF00034">
    <property type="entry name" value="Cytochrom_C"/>
    <property type="match status" value="1"/>
</dbReference>
<gene>
    <name evidence="6" type="ORF">ROI90_16290</name>
</gene>
<dbReference type="InterPro" id="IPR009056">
    <property type="entry name" value="Cyt_c-like_dom"/>
</dbReference>
<evidence type="ECO:0000256" key="4">
    <source>
        <dbReference type="PROSITE-ProRule" id="PRU00433"/>
    </source>
</evidence>